<comment type="cofactor">
    <cofactor evidence="11">
        <name>Fe(2+)</name>
        <dbReference type="ChEBI" id="CHEBI:29033"/>
    </cofactor>
    <cofactor evidence="11">
        <name>Ni(2+)</name>
        <dbReference type="ChEBI" id="CHEBI:49786"/>
    </cofactor>
    <text evidence="11">Binds either 1 Fe or Ni cation per monomer. Iron-binding promotes an acireductone dioxygenase reaction producing 2-keto-4-methylthiobutyrate, while nickel-binding promotes an acireductone dioxygenase reaction producing 3-(methylsulfanyl)propanoate.</text>
</comment>
<evidence type="ECO:0000313" key="13">
    <source>
        <dbReference type="Proteomes" id="UP000193685"/>
    </source>
</evidence>
<dbReference type="GO" id="GO:0010308">
    <property type="term" value="F:acireductone dioxygenase (Ni2+-requiring) activity"/>
    <property type="evidence" value="ECO:0007669"/>
    <property type="project" value="UniProtKB-UniRule"/>
</dbReference>
<keyword evidence="8 11" id="KW-0408">Iron</keyword>
<comment type="subcellular location">
    <subcellularLocation>
        <location evidence="11">Cytoplasm</location>
    </subcellularLocation>
    <subcellularLocation>
        <location evidence="11">Nucleus</location>
    </subcellularLocation>
</comment>
<dbReference type="EC" id="1.13.11.53" evidence="11"/>
<reference evidence="12 13" key="1">
    <citation type="submission" date="2016-07" db="EMBL/GenBank/DDBJ databases">
        <title>Pervasive Adenine N6-methylation of Active Genes in Fungi.</title>
        <authorList>
            <consortium name="DOE Joint Genome Institute"/>
            <person name="Mondo S.J."/>
            <person name="Dannebaum R.O."/>
            <person name="Kuo R.C."/>
            <person name="Labutti K."/>
            <person name="Haridas S."/>
            <person name="Kuo A."/>
            <person name="Salamov A."/>
            <person name="Ahrendt S.R."/>
            <person name="Lipzen A."/>
            <person name="Sullivan W."/>
            <person name="Andreopoulos W.B."/>
            <person name="Clum A."/>
            <person name="Lindquist E."/>
            <person name="Daum C."/>
            <person name="Ramamoorthy G.K."/>
            <person name="Gryganskyi A."/>
            <person name="Culley D."/>
            <person name="Magnuson J.K."/>
            <person name="James T.Y."/>
            <person name="O'Malley M.A."/>
            <person name="Stajich J.E."/>
            <person name="Spatafora J.W."/>
            <person name="Visel A."/>
            <person name="Grigoriev I.V."/>
        </authorList>
    </citation>
    <scope>NUCLEOTIDE SEQUENCE [LARGE SCALE GENOMIC DNA]</scope>
    <source>
        <strain evidence="12 13">12-1054</strain>
    </source>
</reference>
<feature type="binding site" evidence="11">
    <location>
        <position position="108"/>
    </location>
    <ligand>
        <name>Ni(2+)</name>
        <dbReference type="ChEBI" id="CHEBI:49786"/>
        <note>for nickel-dependent acireductone dioxygenase activity</note>
    </ligand>
</feature>
<keyword evidence="10 11" id="KW-0539">Nucleus</keyword>
<keyword evidence="5 11" id="KW-0479">Metal-binding</keyword>
<dbReference type="GO" id="GO:0019509">
    <property type="term" value="P:L-methionine salvage from methylthioadenosine"/>
    <property type="evidence" value="ECO:0007669"/>
    <property type="project" value="UniProtKB-UniRule"/>
</dbReference>
<evidence type="ECO:0000256" key="6">
    <source>
        <dbReference type="ARBA" id="ARBA00022964"/>
    </source>
</evidence>
<evidence type="ECO:0000256" key="5">
    <source>
        <dbReference type="ARBA" id="ARBA00022723"/>
    </source>
</evidence>
<comment type="catalytic activity">
    <reaction evidence="1 11">
        <text>1,2-dihydroxy-5-(methylsulfanyl)pent-1-en-3-one + O2 = 4-methylsulfanyl-2-oxobutanoate + formate + 2 H(+)</text>
        <dbReference type="Rhea" id="RHEA:24504"/>
        <dbReference type="ChEBI" id="CHEBI:15378"/>
        <dbReference type="ChEBI" id="CHEBI:15379"/>
        <dbReference type="ChEBI" id="CHEBI:15740"/>
        <dbReference type="ChEBI" id="CHEBI:16723"/>
        <dbReference type="ChEBI" id="CHEBI:49252"/>
        <dbReference type="EC" id="1.13.11.54"/>
    </reaction>
</comment>
<evidence type="ECO:0000256" key="9">
    <source>
        <dbReference type="ARBA" id="ARBA00023167"/>
    </source>
</evidence>
<keyword evidence="9 11" id="KW-0486">Methionine biosynthesis</keyword>
<evidence type="ECO:0000256" key="11">
    <source>
        <dbReference type="HAMAP-Rule" id="MF_03154"/>
    </source>
</evidence>
<comment type="function">
    <text evidence="11">Catalyzes 2 different reactions between oxygen and the acireductone 1,2-dihydroxy-3-keto-5-methylthiopentene (DHK-MTPene) depending upon the metal bound in the active site. Fe-containing acireductone dioxygenase (Fe-ARD) produces formate and 2-keto-4-methylthiobutyrate (KMTB), the alpha-ketoacid precursor of methionine in the methionine recycle pathway. Ni-containing acireductone dioxygenase (Ni-ARD) produces methylthiopropionate, carbon monoxide and formate, and does not lie on the methionine recycle pathway.</text>
</comment>
<keyword evidence="4 11" id="KW-0028">Amino-acid biosynthesis</keyword>
<dbReference type="GO" id="GO:0005634">
    <property type="term" value="C:nucleus"/>
    <property type="evidence" value="ECO:0007669"/>
    <property type="project" value="UniProtKB-SubCell"/>
</dbReference>
<dbReference type="InterPro" id="IPR004313">
    <property type="entry name" value="ARD"/>
</dbReference>
<comment type="caution">
    <text evidence="12">The sequence shown here is derived from an EMBL/GenBank/DDBJ whole genome shotgun (WGS) entry which is preliminary data.</text>
</comment>
<dbReference type="Gene3D" id="2.60.120.10">
    <property type="entry name" value="Jelly Rolls"/>
    <property type="match status" value="1"/>
</dbReference>
<dbReference type="EMBL" id="MCFI01000022">
    <property type="protein sequence ID" value="ORY76643.1"/>
    <property type="molecule type" value="Genomic_DNA"/>
</dbReference>
<feature type="binding site" evidence="11">
    <location>
        <position position="108"/>
    </location>
    <ligand>
        <name>Fe(2+)</name>
        <dbReference type="ChEBI" id="CHEBI:29033"/>
        <note>for iron-dependent acireductone dioxygenase activity</note>
    </ligand>
</feature>
<keyword evidence="13" id="KW-1185">Reference proteome</keyword>
<dbReference type="PANTHER" id="PTHR23418">
    <property type="entry name" value="ACIREDUCTONE DIOXYGENASE"/>
    <property type="match status" value="1"/>
</dbReference>
<keyword evidence="6 11" id="KW-0223">Dioxygenase</keyword>
<dbReference type="CDD" id="cd02232">
    <property type="entry name" value="cupin_ARD"/>
    <property type="match status" value="1"/>
</dbReference>
<accession>A0A1Y2EYH2</accession>
<comment type="catalytic activity">
    <reaction evidence="11">
        <text>1,2-dihydroxy-5-(methylsulfanyl)pent-1-en-3-one + O2 = 3-(methylsulfanyl)propanoate + CO + formate + 2 H(+)</text>
        <dbReference type="Rhea" id="RHEA:14161"/>
        <dbReference type="ChEBI" id="CHEBI:15378"/>
        <dbReference type="ChEBI" id="CHEBI:15379"/>
        <dbReference type="ChEBI" id="CHEBI:15740"/>
        <dbReference type="ChEBI" id="CHEBI:17245"/>
        <dbReference type="ChEBI" id="CHEBI:49016"/>
        <dbReference type="ChEBI" id="CHEBI:49252"/>
        <dbReference type="EC" id="1.13.11.53"/>
    </reaction>
</comment>
<name>A0A1Y2EYH2_PROLT</name>
<dbReference type="InterPro" id="IPR011051">
    <property type="entry name" value="RmlC_Cupin_sf"/>
</dbReference>
<evidence type="ECO:0000256" key="4">
    <source>
        <dbReference type="ARBA" id="ARBA00022605"/>
    </source>
</evidence>
<evidence type="ECO:0000256" key="3">
    <source>
        <dbReference type="ARBA" id="ARBA00022596"/>
    </source>
</evidence>
<keyword evidence="3 11" id="KW-0533">Nickel</keyword>
<dbReference type="GO" id="GO:0005737">
    <property type="term" value="C:cytoplasm"/>
    <property type="evidence" value="ECO:0007669"/>
    <property type="project" value="UniProtKB-SubCell"/>
</dbReference>
<dbReference type="HAMAP" id="MF_03154">
    <property type="entry name" value="Salvage_MtnD_euk"/>
    <property type="match status" value="1"/>
</dbReference>
<organism evidence="12 13">
    <name type="scientific">Protomyces lactucae-debilis</name>
    <dbReference type="NCBI Taxonomy" id="2754530"/>
    <lineage>
        <taxon>Eukaryota</taxon>
        <taxon>Fungi</taxon>
        <taxon>Dikarya</taxon>
        <taxon>Ascomycota</taxon>
        <taxon>Taphrinomycotina</taxon>
        <taxon>Taphrinomycetes</taxon>
        <taxon>Taphrinales</taxon>
        <taxon>Protomycetaceae</taxon>
        <taxon>Protomyces</taxon>
    </lineage>
</organism>
<keyword evidence="2 11" id="KW-0963">Cytoplasm</keyword>
<feature type="binding site" evidence="11">
    <location>
        <position position="106"/>
    </location>
    <ligand>
        <name>Ni(2+)</name>
        <dbReference type="ChEBI" id="CHEBI:49786"/>
        <note>for nickel-dependent acireductone dioxygenase activity</note>
    </ligand>
</feature>
<evidence type="ECO:0000256" key="10">
    <source>
        <dbReference type="ARBA" id="ARBA00023242"/>
    </source>
</evidence>
<dbReference type="OMA" id="YYKVDLD"/>
<comment type="pathway">
    <text evidence="11">Amino-acid biosynthesis; L-methionine biosynthesis via salvage pathway; L-methionine from S-methyl-5-thio-alpha-D-ribose 1-phosphate: step 5/6.</text>
</comment>
<dbReference type="GO" id="GO:0016151">
    <property type="term" value="F:nickel cation binding"/>
    <property type="evidence" value="ECO:0007669"/>
    <property type="project" value="UniProtKB-UniRule"/>
</dbReference>
<feature type="binding site" evidence="11">
    <location>
        <position position="151"/>
    </location>
    <ligand>
        <name>Fe(2+)</name>
        <dbReference type="ChEBI" id="CHEBI:29033"/>
        <note>for iron-dependent acireductone dioxygenase activity</note>
    </ligand>
</feature>
<dbReference type="Pfam" id="PF03079">
    <property type="entry name" value="ARD"/>
    <property type="match status" value="1"/>
</dbReference>
<evidence type="ECO:0000256" key="2">
    <source>
        <dbReference type="ARBA" id="ARBA00022490"/>
    </source>
</evidence>
<protein>
    <recommendedName>
        <fullName evidence="11">Acireductone dioxygenase</fullName>
    </recommendedName>
    <alternativeName>
        <fullName evidence="11">Acireductone dioxygenase (Fe(2+)-requiring)</fullName>
        <shortName evidence="11">ARD'</shortName>
        <shortName evidence="11">Fe-ARD</shortName>
        <ecNumber evidence="11">1.13.11.54</ecNumber>
    </alternativeName>
    <alternativeName>
        <fullName evidence="11">Acireductone dioxygenase (Ni(2+)-requiring)</fullName>
        <shortName evidence="11">ARD</shortName>
        <shortName evidence="11">Ni-ARD</shortName>
        <ecNumber evidence="11">1.13.11.53</ecNumber>
    </alternativeName>
</protein>
<dbReference type="InterPro" id="IPR027496">
    <property type="entry name" value="ARD_euk"/>
</dbReference>
<dbReference type="InterPro" id="IPR014710">
    <property type="entry name" value="RmlC-like_jellyroll"/>
</dbReference>
<dbReference type="PANTHER" id="PTHR23418:SF0">
    <property type="entry name" value="ACIREDUCTONE DIOXYGENASE"/>
    <property type="match status" value="1"/>
</dbReference>
<dbReference type="FunFam" id="2.60.120.10:FF:000099">
    <property type="entry name" value="1,2-dihydroxy-3-keto-5-methylthiopentene dioxygenase"/>
    <property type="match status" value="1"/>
</dbReference>
<dbReference type="GO" id="GO:0005506">
    <property type="term" value="F:iron ion binding"/>
    <property type="evidence" value="ECO:0007669"/>
    <property type="project" value="UniProtKB-UniRule"/>
</dbReference>
<proteinExistence type="inferred from homology"/>
<gene>
    <name evidence="11" type="primary">ADI1</name>
    <name evidence="12" type="ORF">BCR37DRAFT_383275</name>
</gene>
<dbReference type="GO" id="GO:0010309">
    <property type="term" value="F:acireductone dioxygenase [iron(II)-requiring] activity"/>
    <property type="evidence" value="ECO:0007669"/>
    <property type="project" value="UniProtKB-UniRule"/>
</dbReference>
<feature type="binding site" evidence="11">
    <location>
        <position position="112"/>
    </location>
    <ligand>
        <name>Ni(2+)</name>
        <dbReference type="ChEBI" id="CHEBI:49786"/>
        <note>for nickel-dependent acireductone dioxygenase activity</note>
    </ligand>
</feature>
<dbReference type="OrthoDB" id="1867259at2759"/>
<dbReference type="AlphaFoldDB" id="A0A1Y2EYH2"/>
<comment type="similarity">
    <text evidence="11">Belongs to the acireductone dioxygenase (ARD) family.</text>
</comment>
<feature type="binding site" evidence="11">
    <location>
        <position position="112"/>
    </location>
    <ligand>
        <name>Fe(2+)</name>
        <dbReference type="ChEBI" id="CHEBI:29033"/>
        <note>for iron-dependent acireductone dioxygenase activity</note>
    </ligand>
</feature>
<keyword evidence="7 11" id="KW-0560">Oxidoreductase</keyword>
<sequence>MYKHITGRLARLQHSQTRSMKAYYYAGEGDQRLPHRGEQVNDTALQQIGVLTWQLPQSRFTEEQQLAEVNKIAAQRQYKNRDVITVSKEAMGDVYEMKVKSFFEEHLHEDEEIRFILDGEGYFDVRTKEDRWIRLAMEKGDLAVLPAGIFHRFTTAETDYIKAMRLFKEDPVWTPLNRTKELEETNAYRKAYMDTIAS</sequence>
<dbReference type="SUPFAM" id="SSF51182">
    <property type="entry name" value="RmlC-like cupins"/>
    <property type="match status" value="1"/>
</dbReference>
<dbReference type="EC" id="1.13.11.54" evidence="11"/>
<evidence type="ECO:0000256" key="1">
    <source>
        <dbReference type="ARBA" id="ARBA00000428"/>
    </source>
</evidence>
<dbReference type="Proteomes" id="UP000193685">
    <property type="component" value="Unassembled WGS sequence"/>
</dbReference>
<evidence type="ECO:0000256" key="8">
    <source>
        <dbReference type="ARBA" id="ARBA00023004"/>
    </source>
</evidence>
<evidence type="ECO:0000256" key="7">
    <source>
        <dbReference type="ARBA" id="ARBA00023002"/>
    </source>
</evidence>
<evidence type="ECO:0000313" key="12">
    <source>
        <dbReference type="EMBL" id="ORY76643.1"/>
    </source>
</evidence>
<dbReference type="STRING" id="56484.A0A1Y2EYH2"/>
<dbReference type="UniPathway" id="UPA00904">
    <property type="reaction ID" value="UER00878"/>
</dbReference>
<feature type="binding site" evidence="11">
    <location>
        <position position="106"/>
    </location>
    <ligand>
        <name>Fe(2+)</name>
        <dbReference type="ChEBI" id="CHEBI:29033"/>
        <note>for iron-dependent acireductone dioxygenase activity</note>
    </ligand>
</feature>
<feature type="binding site" evidence="11">
    <location>
        <position position="151"/>
    </location>
    <ligand>
        <name>Ni(2+)</name>
        <dbReference type="ChEBI" id="CHEBI:49786"/>
        <note>for nickel-dependent acireductone dioxygenase activity</note>
    </ligand>
</feature>